<feature type="compositionally biased region" description="Low complexity" evidence="1">
    <location>
        <begin position="29"/>
        <end position="53"/>
    </location>
</feature>
<sequence>MRACGRRRAFLPAVITVVAAVLAGLTGCTGSSGPPGRGSPTPVAATTAQSASPSPSPGPALTQEEAREAVERYLATDDVLRAGGDLRMALSLARDGQAALTIAAYRSTGLRPARYAWQVEDVYVPRLERAPYWFTAVVRRTGREAEGGSGAAGKAVRGSESRTALLTLMKQDDEARWQLSFGSLLLDGADPPEVALDADGYATALPSRDETIGVSPQLMPPLHATVAEEGSKGFSAGLIEPGPYTTGYSDEIAEEKQQARHDGLDYDSIFSATQSPIFALRTEDGGALVSYEMTRTTTLTARLPSAPWIEVPENARWAANDQAVSNELRIIETHQYASLVPPRDKHEPAEVIAYEGAVTRVTGR</sequence>
<dbReference type="Proteomes" id="UP000578449">
    <property type="component" value="Unassembled WGS sequence"/>
</dbReference>
<organism evidence="3 4">
    <name type="scientific">Thermocatellispora tengchongensis</name>
    <dbReference type="NCBI Taxonomy" id="1073253"/>
    <lineage>
        <taxon>Bacteria</taxon>
        <taxon>Bacillati</taxon>
        <taxon>Actinomycetota</taxon>
        <taxon>Actinomycetes</taxon>
        <taxon>Streptosporangiales</taxon>
        <taxon>Streptosporangiaceae</taxon>
        <taxon>Thermocatellispora</taxon>
    </lineage>
</organism>
<dbReference type="InterPro" id="IPR058407">
    <property type="entry name" value="DUF8094"/>
</dbReference>
<reference evidence="3 4" key="1">
    <citation type="submission" date="2020-08" db="EMBL/GenBank/DDBJ databases">
        <title>Genomic Encyclopedia of Type Strains, Phase IV (KMG-IV): sequencing the most valuable type-strain genomes for metagenomic binning, comparative biology and taxonomic classification.</title>
        <authorList>
            <person name="Goeker M."/>
        </authorList>
    </citation>
    <scope>NUCLEOTIDE SEQUENCE [LARGE SCALE GENOMIC DNA]</scope>
    <source>
        <strain evidence="3 4">DSM 45615</strain>
    </source>
</reference>
<evidence type="ECO:0000259" key="2">
    <source>
        <dbReference type="Pfam" id="PF26366"/>
    </source>
</evidence>
<proteinExistence type="predicted"/>
<dbReference type="PROSITE" id="PS51257">
    <property type="entry name" value="PROKAR_LIPOPROTEIN"/>
    <property type="match status" value="1"/>
</dbReference>
<protein>
    <recommendedName>
        <fullName evidence="2">DUF8094 domain-containing protein</fullName>
    </recommendedName>
</protein>
<gene>
    <name evidence="3" type="ORF">HNP84_004590</name>
</gene>
<dbReference type="RefSeq" id="WP_185051734.1">
    <property type="nucleotide sequence ID" value="NZ_BAABIX010000004.1"/>
</dbReference>
<dbReference type="EMBL" id="JACHGN010000009">
    <property type="protein sequence ID" value="MBB5134856.1"/>
    <property type="molecule type" value="Genomic_DNA"/>
</dbReference>
<accession>A0A840P8B8</accession>
<dbReference type="AlphaFoldDB" id="A0A840P8B8"/>
<feature type="region of interest" description="Disordered" evidence="1">
    <location>
        <begin position="29"/>
        <end position="62"/>
    </location>
</feature>
<evidence type="ECO:0000313" key="3">
    <source>
        <dbReference type="EMBL" id="MBB5134856.1"/>
    </source>
</evidence>
<evidence type="ECO:0000256" key="1">
    <source>
        <dbReference type="SAM" id="MobiDB-lite"/>
    </source>
</evidence>
<name>A0A840P8B8_9ACTN</name>
<keyword evidence="4" id="KW-1185">Reference proteome</keyword>
<feature type="domain" description="DUF8094" evidence="2">
    <location>
        <begin position="58"/>
        <end position="363"/>
    </location>
</feature>
<evidence type="ECO:0000313" key="4">
    <source>
        <dbReference type="Proteomes" id="UP000578449"/>
    </source>
</evidence>
<comment type="caution">
    <text evidence="3">The sequence shown here is derived from an EMBL/GenBank/DDBJ whole genome shotgun (WGS) entry which is preliminary data.</text>
</comment>
<dbReference type="Pfam" id="PF26366">
    <property type="entry name" value="DUF8094"/>
    <property type="match status" value="1"/>
</dbReference>